<evidence type="ECO:0000259" key="4">
    <source>
        <dbReference type="PROSITE" id="PS51278"/>
    </source>
</evidence>
<dbReference type="GeneID" id="28833657"/>
<dbReference type="STRING" id="342668.A0A2P2SWY1"/>
<dbReference type="SUPFAM" id="SSF56235">
    <property type="entry name" value="N-terminal nucleophile aminohydrolases (Ntn hydrolases)"/>
    <property type="match status" value="1"/>
</dbReference>
<dbReference type="InterPro" id="IPR029055">
    <property type="entry name" value="Ntn_hydrolases_N"/>
</dbReference>
<proteinExistence type="predicted"/>
<reference evidence="5 6" key="1">
    <citation type="submission" date="2016-03" db="EMBL/GenBank/DDBJ databases">
        <title>Comparative genomics of Pseudogymnoascus destructans, the fungus causing white-nose syndrome of bats.</title>
        <authorList>
            <person name="Palmer J.M."/>
            <person name="Drees K.P."/>
            <person name="Foster J.T."/>
            <person name="Lindner D.L."/>
        </authorList>
    </citation>
    <scope>NUCLEOTIDE SEQUENCE [LARGE SCALE GENOMIC DNA]</scope>
    <source>
        <strain evidence="5 6">UAMH 10579</strain>
    </source>
</reference>
<keyword evidence="6" id="KW-1185">Reference proteome</keyword>
<evidence type="ECO:0000313" key="5">
    <source>
        <dbReference type="EMBL" id="OBU01322.1"/>
    </source>
</evidence>
<gene>
    <name evidence="5" type="ORF">VE01_00271</name>
</gene>
<keyword evidence="3" id="KW-0315">Glutamine amidotransferase</keyword>
<dbReference type="Pfam" id="PF00733">
    <property type="entry name" value="Asn_synthase"/>
    <property type="match status" value="2"/>
</dbReference>
<dbReference type="SUPFAM" id="SSF52402">
    <property type="entry name" value="Adenine nucleotide alpha hydrolases-like"/>
    <property type="match status" value="1"/>
</dbReference>
<dbReference type="InterPro" id="IPR051857">
    <property type="entry name" value="Asn_synthetase_domain"/>
</dbReference>
<dbReference type="InterPro" id="IPR017932">
    <property type="entry name" value="GATase_2_dom"/>
</dbReference>
<dbReference type="CDD" id="cd01991">
    <property type="entry name" value="Asn_synthase_B_C"/>
    <property type="match status" value="1"/>
</dbReference>
<dbReference type="PANTHER" id="PTHR45937:SF1">
    <property type="entry name" value="ASPARAGINE SYNTHETASE DOMAIN-CONTAINING PROTEIN 1"/>
    <property type="match status" value="1"/>
</dbReference>
<dbReference type="InterPro" id="IPR014729">
    <property type="entry name" value="Rossmann-like_a/b/a_fold"/>
</dbReference>
<evidence type="ECO:0000256" key="2">
    <source>
        <dbReference type="ARBA" id="ARBA00022888"/>
    </source>
</evidence>
<organism evidence="5 6">
    <name type="scientific">Pseudogymnoascus verrucosus</name>
    <dbReference type="NCBI Taxonomy" id="342668"/>
    <lineage>
        <taxon>Eukaryota</taxon>
        <taxon>Fungi</taxon>
        <taxon>Dikarya</taxon>
        <taxon>Ascomycota</taxon>
        <taxon>Pezizomycotina</taxon>
        <taxon>Leotiomycetes</taxon>
        <taxon>Thelebolales</taxon>
        <taxon>Thelebolaceae</taxon>
        <taxon>Pseudogymnoascus</taxon>
    </lineage>
</organism>
<evidence type="ECO:0000256" key="1">
    <source>
        <dbReference type="ARBA" id="ARBA00022605"/>
    </source>
</evidence>
<sequence length="614" mass="66885">MCGIFTSISKTEAPSPNPELLQHLANRGPDLSNTLRAVAQTAIDGDTVSLLFTSTVLSLRGGHVTAQPLSTTETGSVLCWNGEAWKIGHDVVEGNDGEAIIGLLDASIVSRSADESINAVLDVLRTISGPFAFAYYDKIHRLVYFGRDCLGRRSLLYNSEDISDAIQFSSIADSTSSSWKEVEADGIYVAALDRASIPPGLALLEESSVGNKHFPCYRCPWVPSDNQGATPSLSLGVLNQVVPTTPWSLNLSSDSVRQLEQHMIQSLRLRLLNIPDPPRSEGPAKVKLAILFSGGLDCAVLARMAHDILPLEEQIDLLNVAFENPRVVLASKQPPKVKQQRKARQGRDQLDILGEAVAKENPLGDTPPVVCPPVGVDNPFEACPDRMTGRSALKELRQVCPGRKWNFVEANIPYEEFLTHRSKVISLIYPHNTEMDLSIAGALYFASRGSGKASIDDSVPATDYATEARVLLSGLGADELFGGYTRHATAFSRRGFEGLIEELDLDVGRLGKRNLGRDDRAISNWGREARFPYLDEDLVRWSLACPVWDKCGFGGSEALDAAEPALEPGKKVLRLLAWKLGMHSVSQEKKRAIQFGARTAKMETGRSKGTTLLS</sequence>
<dbReference type="GO" id="GO:0004066">
    <property type="term" value="F:asparagine synthase (glutamine-hydrolyzing) activity"/>
    <property type="evidence" value="ECO:0007669"/>
    <property type="project" value="InterPro"/>
</dbReference>
<reference evidence="6" key="2">
    <citation type="journal article" date="2018" name="Nat. Commun.">
        <title>Extreme sensitivity to ultraviolet light in the fungal pathogen causing white-nose syndrome of bats.</title>
        <authorList>
            <person name="Palmer J.M."/>
            <person name="Drees K.P."/>
            <person name="Foster J.T."/>
            <person name="Lindner D.L."/>
        </authorList>
    </citation>
    <scope>NUCLEOTIDE SEQUENCE [LARGE SCALE GENOMIC DNA]</scope>
    <source>
        <strain evidence="6">UAMH 10579</strain>
    </source>
</reference>
<dbReference type="Pfam" id="PF13537">
    <property type="entry name" value="GATase_7"/>
    <property type="match status" value="1"/>
</dbReference>
<dbReference type="PANTHER" id="PTHR45937">
    <property type="entry name" value="ASPARAGINE SYNTHETASE DOMAIN-CONTAINING PROTEIN 1"/>
    <property type="match status" value="1"/>
</dbReference>
<evidence type="ECO:0000313" key="6">
    <source>
        <dbReference type="Proteomes" id="UP000091956"/>
    </source>
</evidence>
<evidence type="ECO:0000256" key="3">
    <source>
        <dbReference type="ARBA" id="ARBA00022962"/>
    </source>
</evidence>
<name>A0A2P2SWY1_9PEZI</name>
<accession>A0A2P2SWY1</accession>
<protein>
    <recommendedName>
        <fullName evidence="4">Glutamine amidotransferase type-2 domain-containing protein</fullName>
    </recommendedName>
</protein>
<dbReference type="OrthoDB" id="10252281at2759"/>
<dbReference type="EMBL" id="KV460206">
    <property type="protein sequence ID" value="OBU01322.1"/>
    <property type="molecule type" value="Genomic_DNA"/>
</dbReference>
<dbReference type="CDD" id="cd03766">
    <property type="entry name" value="Gn_AT_II_novel"/>
    <property type="match status" value="1"/>
</dbReference>
<dbReference type="PROSITE" id="PS51278">
    <property type="entry name" value="GATASE_TYPE_2"/>
    <property type="match status" value="1"/>
</dbReference>
<dbReference type="Gene3D" id="3.60.20.10">
    <property type="entry name" value="Glutamine Phosphoribosylpyrophosphate, subunit 1, domain 1"/>
    <property type="match status" value="1"/>
</dbReference>
<dbReference type="GO" id="GO:0006529">
    <property type="term" value="P:asparagine biosynthetic process"/>
    <property type="evidence" value="ECO:0007669"/>
    <property type="project" value="UniProtKB-KW"/>
</dbReference>
<keyword evidence="2" id="KW-0061">Asparagine biosynthesis</keyword>
<dbReference type="InterPro" id="IPR001962">
    <property type="entry name" value="Asn_synthase"/>
</dbReference>
<dbReference type="RefSeq" id="XP_018135054.1">
    <property type="nucleotide sequence ID" value="XM_018269803.2"/>
</dbReference>
<dbReference type="Proteomes" id="UP000091956">
    <property type="component" value="Unassembled WGS sequence"/>
</dbReference>
<keyword evidence="1" id="KW-0028">Amino-acid biosynthesis</keyword>
<dbReference type="AlphaFoldDB" id="A0A2P2SWY1"/>
<dbReference type="Gene3D" id="3.40.50.620">
    <property type="entry name" value="HUPs"/>
    <property type="match status" value="1"/>
</dbReference>
<feature type="domain" description="Glutamine amidotransferase type-2" evidence="4">
    <location>
        <begin position="2"/>
        <end position="208"/>
    </location>
</feature>